<name>A0ABX1G5S1_9MICC</name>
<protein>
    <submittedName>
        <fullName evidence="1">Uncharacterized protein</fullName>
    </submittedName>
</protein>
<accession>A0ABX1G5S1</accession>
<dbReference type="EMBL" id="JAAWVT010000004">
    <property type="protein sequence ID" value="NKG21061.1"/>
    <property type="molecule type" value="Genomic_DNA"/>
</dbReference>
<dbReference type="Proteomes" id="UP000746595">
    <property type="component" value="Unassembled WGS sequence"/>
</dbReference>
<sequence length="79" mass="8791">MTDQPATDTLSFHLTSTSENGITIPVHVVATYPEGHGFYALKALENLQGQTRPLYRQLLARQDMTMLMVMASIRGIPED</sequence>
<dbReference type="RefSeq" id="WP_168151886.1">
    <property type="nucleotide sequence ID" value="NZ_JAAWVT010000004.1"/>
</dbReference>
<evidence type="ECO:0000313" key="1">
    <source>
        <dbReference type="EMBL" id="NKG21061.1"/>
    </source>
</evidence>
<proteinExistence type="predicted"/>
<reference evidence="1 2" key="1">
    <citation type="submission" date="2020-04" db="EMBL/GenBank/DDBJ databases">
        <title>Paeniglutamicibacter sp. ANT13_2, a novel actinomycete isolated from sediment in Antarctica.</title>
        <authorList>
            <person name="Sakdapetsiri C."/>
            <person name="Pinyakong O."/>
        </authorList>
    </citation>
    <scope>NUCLEOTIDE SEQUENCE [LARGE SCALE GENOMIC DNA]</scope>
    <source>
        <strain evidence="1 2">ANT13_2</strain>
    </source>
</reference>
<evidence type="ECO:0000313" key="2">
    <source>
        <dbReference type="Proteomes" id="UP000746595"/>
    </source>
</evidence>
<gene>
    <name evidence="1" type="ORF">HED64_10135</name>
</gene>
<keyword evidence="2" id="KW-1185">Reference proteome</keyword>
<organism evidence="1 2">
    <name type="scientific">Paeniglutamicibacter terrestris</name>
    <dbReference type="NCBI Taxonomy" id="2723403"/>
    <lineage>
        <taxon>Bacteria</taxon>
        <taxon>Bacillati</taxon>
        <taxon>Actinomycetota</taxon>
        <taxon>Actinomycetes</taxon>
        <taxon>Micrococcales</taxon>
        <taxon>Micrococcaceae</taxon>
        <taxon>Paeniglutamicibacter</taxon>
    </lineage>
</organism>
<comment type="caution">
    <text evidence="1">The sequence shown here is derived from an EMBL/GenBank/DDBJ whole genome shotgun (WGS) entry which is preliminary data.</text>
</comment>